<dbReference type="Gene3D" id="3.40.50.620">
    <property type="entry name" value="HUPs"/>
    <property type="match status" value="1"/>
</dbReference>
<evidence type="ECO:0000313" key="11">
    <source>
        <dbReference type="EMBL" id="STO20789.1"/>
    </source>
</evidence>
<evidence type="ECO:0000256" key="6">
    <source>
        <dbReference type="ARBA" id="ARBA00023027"/>
    </source>
</evidence>
<dbReference type="InterPro" id="IPR022310">
    <property type="entry name" value="NAD/GMP_synthase"/>
</dbReference>
<dbReference type="GO" id="GO:0005524">
    <property type="term" value="F:ATP binding"/>
    <property type="evidence" value="ECO:0007669"/>
    <property type="project" value="UniProtKB-UniRule"/>
</dbReference>
<protein>
    <recommendedName>
        <fullName evidence="7 8">Glutamine-dependent NAD(+) synthetase</fullName>
        <ecNumber evidence="7 8">6.3.5.1</ecNumber>
    </recommendedName>
    <alternativeName>
        <fullName evidence="7 8">NAD(+) synthase [glutamine-hydrolyzing]</fullName>
    </alternativeName>
</protein>
<evidence type="ECO:0000256" key="5">
    <source>
        <dbReference type="ARBA" id="ARBA00022840"/>
    </source>
</evidence>
<sequence>MQNKLTVLMAQINPTVGALVSNRDKIIDVIKNKQAEHNIILFPELALTGYPPEDLLFRKEFQQAVSENLKQIQEATKDCYVLVGHPSLEKQRLYNSVSIFYQGQKIAEYHKQNLPNYEIFDEARYFTPGKKNPCILEVNHSKVGVIICEDLWHPGPAEDLIENGISLLLILNASPFDYTKYQKRESLLKSYAKCGIAIIYVNQIGGQDELLFDGQSLAIDSHANVCARSPAFEEDLRTVVIEAHQVRGEVSPLLDFEPLIYKSLVCGTRDYVTKNHFPGVLVGLSGGVDSALTLAVAADALGAERVHAVLMPSRYTASMSNEDALIQIEKLKVSYSILSIEPAFNALMTTLASEFKGLTPDSTEENIQARIRGLLIMALSNKTGKMVLTTSNKSETAVGYATLYGDMAGGFAVLKDVLKTQVYALAHHRNSLSEIIPTRVLTRPPSAELRPDQTDQDSLPDYPTLDGIIVAYMEKYLSPEEIIQQGYAPETVARVIQLIKRNEYKRRQAAPGIKISPTAFGKDWRYPITNGF</sequence>
<dbReference type="GeneID" id="93292535"/>
<dbReference type="NCBIfam" id="NF010588">
    <property type="entry name" value="PRK13981.1"/>
    <property type="match status" value="1"/>
</dbReference>
<keyword evidence="12" id="KW-1185">Reference proteome</keyword>
<dbReference type="STRING" id="1094715.GCA_000236165_01573"/>
<dbReference type="CDD" id="cd07570">
    <property type="entry name" value="GAT_Gln-NAD-synth"/>
    <property type="match status" value="1"/>
</dbReference>
<dbReference type="InterPro" id="IPR014729">
    <property type="entry name" value="Rossmann-like_a/b/a_fold"/>
</dbReference>
<feature type="binding site" evidence="7">
    <location>
        <begin position="283"/>
        <end position="290"/>
    </location>
    <ligand>
        <name>ATP</name>
        <dbReference type="ChEBI" id="CHEBI:30616"/>
    </ligand>
</feature>
<evidence type="ECO:0000313" key="12">
    <source>
        <dbReference type="Proteomes" id="UP000254554"/>
    </source>
</evidence>
<comment type="pathway">
    <text evidence="1 7 8">Cofactor biosynthesis; NAD(+) biosynthesis; NAD(+) from deamido-NAD(+) (L-Gln route): step 1/1.</text>
</comment>
<comment type="similarity">
    <text evidence="9">Belongs to the NAD synthetase family.</text>
</comment>
<dbReference type="NCBIfam" id="TIGR00552">
    <property type="entry name" value="nadE"/>
    <property type="match status" value="1"/>
</dbReference>
<feature type="binding site" evidence="7">
    <location>
        <position position="395"/>
    </location>
    <ligand>
        <name>deamido-NAD(+)</name>
        <dbReference type="ChEBI" id="CHEBI:58437"/>
        <note>ligand shared between two neighboring subunits</note>
    </ligand>
</feature>
<comment type="similarity">
    <text evidence="2 7 8">In the C-terminal section; belongs to the NAD synthetase family.</text>
</comment>
<evidence type="ECO:0000256" key="1">
    <source>
        <dbReference type="ARBA" id="ARBA00005188"/>
    </source>
</evidence>
<evidence type="ECO:0000256" key="8">
    <source>
        <dbReference type="PIRNR" id="PIRNR006630"/>
    </source>
</evidence>
<feature type="active site" description="For glutaminase activity" evidence="7">
    <location>
        <position position="111"/>
    </location>
</feature>
<dbReference type="AlphaFoldDB" id="A0A377G841"/>
<feature type="binding site" evidence="7">
    <location>
        <position position="174"/>
    </location>
    <ligand>
        <name>L-glutamine</name>
        <dbReference type="ChEBI" id="CHEBI:58359"/>
    </ligand>
</feature>
<dbReference type="GO" id="GO:0005737">
    <property type="term" value="C:cytoplasm"/>
    <property type="evidence" value="ECO:0007669"/>
    <property type="project" value="InterPro"/>
</dbReference>
<keyword evidence="4 7" id="KW-0547">Nucleotide-binding</keyword>
<evidence type="ECO:0000256" key="9">
    <source>
        <dbReference type="RuleBase" id="RU003811"/>
    </source>
</evidence>
<feature type="binding site" evidence="7">
    <location>
        <position position="366"/>
    </location>
    <ligand>
        <name>deamido-NAD(+)</name>
        <dbReference type="ChEBI" id="CHEBI:58437"/>
        <note>ligand shared between two neighboring subunits</note>
    </ligand>
</feature>
<dbReference type="SUPFAM" id="SSF56317">
    <property type="entry name" value="Carbon-nitrogen hydrolase"/>
    <property type="match status" value="1"/>
</dbReference>
<evidence type="ECO:0000256" key="2">
    <source>
        <dbReference type="ARBA" id="ARBA00007145"/>
    </source>
</evidence>
<proteinExistence type="inferred from homology"/>
<dbReference type="GO" id="GO:0009435">
    <property type="term" value="P:NAD+ biosynthetic process"/>
    <property type="evidence" value="ECO:0007669"/>
    <property type="project" value="UniProtKB-UniRule"/>
</dbReference>
<evidence type="ECO:0000259" key="10">
    <source>
        <dbReference type="PROSITE" id="PS50263"/>
    </source>
</evidence>
<dbReference type="Pfam" id="PF00795">
    <property type="entry name" value="CN_hydrolase"/>
    <property type="match status" value="1"/>
</dbReference>
<keyword evidence="3 7" id="KW-0436">Ligase</keyword>
<dbReference type="OrthoDB" id="9760188at2"/>
<dbReference type="Gene3D" id="3.60.110.10">
    <property type="entry name" value="Carbon-nitrogen hydrolase"/>
    <property type="match status" value="1"/>
</dbReference>
<feature type="active site" description="Nucleophile; for glutaminase activity" evidence="7">
    <location>
        <position position="148"/>
    </location>
</feature>
<keyword evidence="5 7" id="KW-0067">ATP-binding</keyword>
<feature type="binding site" evidence="7">
    <location>
        <position position="117"/>
    </location>
    <ligand>
        <name>L-glutamine</name>
        <dbReference type="ChEBI" id="CHEBI:58359"/>
    </ligand>
</feature>
<dbReference type="HAMAP" id="MF_02090">
    <property type="entry name" value="NadE_glutamine_dep"/>
    <property type="match status" value="1"/>
</dbReference>
<keyword evidence="6 7" id="KW-0520">NAD</keyword>
<dbReference type="GO" id="GO:0004359">
    <property type="term" value="F:glutaminase activity"/>
    <property type="evidence" value="ECO:0007669"/>
    <property type="project" value="InterPro"/>
</dbReference>
<dbReference type="Proteomes" id="UP000254554">
    <property type="component" value="Unassembled WGS sequence"/>
</dbReference>
<dbReference type="SUPFAM" id="SSF52402">
    <property type="entry name" value="Adenine nucleotide alpha hydrolases-like"/>
    <property type="match status" value="1"/>
</dbReference>
<dbReference type="FunFam" id="3.40.50.620:FF:000106">
    <property type="entry name" value="Glutamine-dependent NAD(+) synthetase"/>
    <property type="match status" value="1"/>
</dbReference>
<dbReference type="InterPro" id="IPR036526">
    <property type="entry name" value="C-N_Hydrolase_sf"/>
</dbReference>
<evidence type="ECO:0000256" key="7">
    <source>
        <dbReference type="HAMAP-Rule" id="MF_02090"/>
    </source>
</evidence>
<organism evidence="11 12">
    <name type="scientific">Fluoribacter dumoffii</name>
    <dbReference type="NCBI Taxonomy" id="463"/>
    <lineage>
        <taxon>Bacteria</taxon>
        <taxon>Pseudomonadati</taxon>
        <taxon>Pseudomonadota</taxon>
        <taxon>Gammaproteobacteria</taxon>
        <taxon>Legionellales</taxon>
        <taxon>Legionellaceae</taxon>
        <taxon>Fluoribacter</taxon>
    </lineage>
</organism>
<dbReference type="GO" id="GO:0003952">
    <property type="term" value="F:NAD+ synthase (glutamine-hydrolyzing) activity"/>
    <property type="evidence" value="ECO:0007669"/>
    <property type="project" value="UniProtKB-UniRule"/>
</dbReference>
<dbReference type="PANTHER" id="PTHR23090">
    <property type="entry name" value="NH 3 /GLUTAMINE-DEPENDENT NAD + SYNTHETASE"/>
    <property type="match status" value="1"/>
</dbReference>
<dbReference type="Pfam" id="PF02540">
    <property type="entry name" value="NAD_synthase"/>
    <property type="match status" value="1"/>
</dbReference>
<feature type="binding site" evidence="7">
    <location>
        <position position="390"/>
    </location>
    <ligand>
        <name>ATP</name>
        <dbReference type="ChEBI" id="CHEBI:30616"/>
    </ligand>
</feature>
<dbReference type="InterPro" id="IPR014445">
    <property type="entry name" value="Gln-dep_NAD_synthase"/>
</dbReference>
<evidence type="ECO:0000256" key="4">
    <source>
        <dbReference type="ARBA" id="ARBA00022741"/>
    </source>
</evidence>
<dbReference type="InterPro" id="IPR003694">
    <property type="entry name" value="NAD_synthase"/>
</dbReference>
<comment type="catalytic activity">
    <reaction evidence="7 8">
        <text>deamido-NAD(+) + L-glutamine + ATP + H2O = L-glutamate + AMP + diphosphate + NAD(+) + H(+)</text>
        <dbReference type="Rhea" id="RHEA:24384"/>
        <dbReference type="ChEBI" id="CHEBI:15377"/>
        <dbReference type="ChEBI" id="CHEBI:15378"/>
        <dbReference type="ChEBI" id="CHEBI:29985"/>
        <dbReference type="ChEBI" id="CHEBI:30616"/>
        <dbReference type="ChEBI" id="CHEBI:33019"/>
        <dbReference type="ChEBI" id="CHEBI:57540"/>
        <dbReference type="ChEBI" id="CHEBI:58359"/>
        <dbReference type="ChEBI" id="CHEBI:58437"/>
        <dbReference type="ChEBI" id="CHEBI:456215"/>
        <dbReference type="EC" id="6.3.5.1"/>
    </reaction>
</comment>
<feature type="binding site" evidence="7">
    <location>
        <position position="180"/>
    </location>
    <ligand>
        <name>L-glutamine</name>
        <dbReference type="ChEBI" id="CHEBI:58359"/>
    </ligand>
</feature>
<name>A0A377G841_9GAMM</name>
<accession>A0A377G841</accession>
<dbReference type="PROSITE" id="PS50263">
    <property type="entry name" value="CN_HYDROLASE"/>
    <property type="match status" value="1"/>
</dbReference>
<dbReference type="EC" id="6.3.5.1" evidence="7 8"/>
<reference evidence="11 12" key="1">
    <citation type="submission" date="2018-06" db="EMBL/GenBank/DDBJ databases">
        <authorList>
            <consortium name="Pathogen Informatics"/>
            <person name="Doyle S."/>
        </authorList>
    </citation>
    <scope>NUCLEOTIDE SEQUENCE [LARGE SCALE GENOMIC DNA]</scope>
    <source>
        <strain evidence="11 12">NCTC11370</strain>
    </source>
</reference>
<evidence type="ECO:0000256" key="3">
    <source>
        <dbReference type="ARBA" id="ARBA00022598"/>
    </source>
</evidence>
<dbReference type="UniPathway" id="UPA00253">
    <property type="reaction ID" value="UER00334"/>
</dbReference>
<dbReference type="CDD" id="cd00553">
    <property type="entry name" value="NAD_synthase"/>
    <property type="match status" value="1"/>
</dbReference>
<dbReference type="GO" id="GO:0008795">
    <property type="term" value="F:NAD+ synthase activity"/>
    <property type="evidence" value="ECO:0007669"/>
    <property type="project" value="UniProtKB-UniRule"/>
</dbReference>
<comment type="caution">
    <text evidence="7">Lacks conserved residue(s) required for the propagation of feature annotation.</text>
</comment>
<dbReference type="PIRSF" id="PIRSF006630">
    <property type="entry name" value="NADS_GAT"/>
    <property type="match status" value="1"/>
</dbReference>
<dbReference type="EMBL" id="UGGT01000001">
    <property type="protein sequence ID" value="STO20789.1"/>
    <property type="molecule type" value="Genomic_DNA"/>
</dbReference>
<dbReference type="InterPro" id="IPR003010">
    <property type="entry name" value="C-N_Hydrolase"/>
</dbReference>
<dbReference type="PANTHER" id="PTHR23090:SF9">
    <property type="entry name" value="GLUTAMINE-DEPENDENT NAD(+) SYNTHETASE"/>
    <property type="match status" value="1"/>
</dbReference>
<gene>
    <name evidence="7 11" type="primary">nadE</name>
    <name evidence="11" type="ORF">NCTC11370_00848</name>
</gene>
<comment type="function">
    <text evidence="7">Catalyzes the ATP-dependent amidation of deamido-NAD to form NAD. Uses L-glutamine as a nitrogen source.</text>
</comment>
<feature type="active site" description="Proton acceptor; for glutaminase activity" evidence="7">
    <location>
        <position position="44"/>
    </location>
</feature>
<feature type="domain" description="CN hydrolase" evidence="10">
    <location>
        <begin position="5"/>
        <end position="252"/>
    </location>
</feature>
<dbReference type="RefSeq" id="WP_019349843.1">
    <property type="nucleotide sequence ID" value="NZ_UGGT01000001.1"/>
</dbReference>
<feature type="binding site" evidence="7">
    <location>
        <position position="505"/>
    </location>
    <ligand>
        <name>deamido-NAD(+)</name>
        <dbReference type="ChEBI" id="CHEBI:58437"/>
        <note>ligand shared between two neighboring subunits</note>
    </ligand>
</feature>